<accession>A0AA39YDX8</accession>
<dbReference type="Proteomes" id="UP001174936">
    <property type="component" value="Unassembled WGS sequence"/>
</dbReference>
<comment type="caution">
    <text evidence="1">The sequence shown here is derived from an EMBL/GenBank/DDBJ whole genome shotgun (WGS) entry which is preliminary data.</text>
</comment>
<protein>
    <submittedName>
        <fullName evidence="1">Uncharacterized protein</fullName>
    </submittedName>
</protein>
<organism evidence="1 2">
    <name type="scientific">Cercophora newfieldiana</name>
    <dbReference type="NCBI Taxonomy" id="92897"/>
    <lineage>
        <taxon>Eukaryota</taxon>
        <taxon>Fungi</taxon>
        <taxon>Dikarya</taxon>
        <taxon>Ascomycota</taxon>
        <taxon>Pezizomycotina</taxon>
        <taxon>Sordariomycetes</taxon>
        <taxon>Sordariomycetidae</taxon>
        <taxon>Sordariales</taxon>
        <taxon>Lasiosphaeriaceae</taxon>
        <taxon>Cercophora</taxon>
    </lineage>
</organism>
<dbReference type="PANTHER" id="PTHR38111:SF2">
    <property type="entry name" value="FINGER DOMAIN PROTEIN, PUTATIVE (AFU_ORTHOLOGUE AFUA_1G01560)-RELATED"/>
    <property type="match status" value="1"/>
</dbReference>
<sequence>MGRQPSNGHCLPCMKRRVKRGIPCPPSERPCDRHDISVRAHSLSVSPERDLSTVIPRRLQSAPPDFNLPPELPLVAFRREMATTYFFRSYVWAPFWRSLLLSSTSTPSTASDGFNYINQACFDALMYSYMGRAHRNAAFQDRGRRLYTRVLGQVQKMLPRLEKPQLAQMATPVIVMGMYEFAIQGLVGGTDPHHLGIHWILQHCGPEGFQDPELLQIFRSCRGMMTCQALWLKTRCYLEAEAWKTVPWQHTPKTFEDRIMDIFVDLPGLAQDVDSDSPETQKTARESISVLMGKLKTWRGEWDACHWHDVYSVPPLASHDERDGKSLTFGDNAFSGRLKFNSPTRALEILYYNACLLYLTQLSDLVRSQTATYDPHNEPFPLRSYSIARTRPALEGLVALSSISDLLNTSDEKETVIPPAPMAILYWVLQDLPELIGSWEVFLSKSKPFEKAQEEFEGFKVKFPTLQSVF</sequence>
<gene>
    <name evidence="1" type="ORF">B0T16DRAFT_349842</name>
</gene>
<dbReference type="EMBL" id="JAULSV010000003">
    <property type="protein sequence ID" value="KAK0649215.1"/>
    <property type="molecule type" value="Genomic_DNA"/>
</dbReference>
<proteinExistence type="predicted"/>
<reference evidence="1" key="1">
    <citation type="submission" date="2023-06" db="EMBL/GenBank/DDBJ databases">
        <title>Genome-scale phylogeny and comparative genomics of the fungal order Sordariales.</title>
        <authorList>
            <consortium name="Lawrence Berkeley National Laboratory"/>
            <person name="Hensen N."/>
            <person name="Bonometti L."/>
            <person name="Westerberg I."/>
            <person name="Brannstrom I.O."/>
            <person name="Guillou S."/>
            <person name="Cros-Aarteil S."/>
            <person name="Calhoun S."/>
            <person name="Haridas S."/>
            <person name="Kuo A."/>
            <person name="Mondo S."/>
            <person name="Pangilinan J."/>
            <person name="Riley R."/>
            <person name="Labutti K."/>
            <person name="Andreopoulos B."/>
            <person name="Lipzen A."/>
            <person name="Chen C."/>
            <person name="Yanf M."/>
            <person name="Daum C."/>
            <person name="Ng V."/>
            <person name="Clum A."/>
            <person name="Steindorff A."/>
            <person name="Ohm R."/>
            <person name="Martin F."/>
            <person name="Silar P."/>
            <person name="Natvig D."/>
            <person name="Lalanne C."/>
            <person name="Gautier V."/>
            <person name="Ament-Velasquez S.L."/>
            <person name="Kruys A."/>
            <person name="Hutchinson M.I."/>
            <person name="Powell A.J."/>
            <person name="Barry K."/>
            <person name="Miller A.N."/>
            <person name="Grigoriev I.V."/>
            <person name="Debuchy R."/>
            <person name="Gladieux P."/>
            <person name="Thoren M.H."/>
            <person name="Johannesson H."/>
        </authorList>
    </citation>
    <scope>NUCLEOTIDE SEQUENCE</scope>
    <source>
        <strain evidence="1">SMH2532-1</strain>
    </source>
</reference>
<dbReference type="PANTHER" id="PTHR38111">
    <property type="entry name" value="ZN(2)-C6 FUNGAL-TYPE DOMAIN-CONTAINING PROTEIN-RELATED"/>
    <property type="match status" value="1"/>
</dbReference>
<evidence type="ECO:0000313" key="1">
    <source>
        <dbReference type="EMBL" id="KAK0649215.1"/>
    </source>
</evidence>
<evidence type="ECO:0000313" key="2">
    <source>
        <dbReference type="Proteomes" id="UP001174936"/>
    </source>
</evidence>
<dbReference type="AlphaFoldDB" id="A0AA39YDX8"/>
<dbReference type="InterPro" id="IPR053178">
    <property type="entry name" value="Osmoadaptation_assoc"/>
</dbReference>
<name>A0AA39YDX8_9PEZI</name>
<keyword evidence="2" id="KW-1185">Reference proteome</keyword>